<dbReference type="Gene3D" id="3.40.50.1110">
    <property type="entry name" value="SGNH hydrolase"/>
    <property type="match status" value="1"/>
</dbReference>
<dbReference type="InterPro" id="IPR013830">
    <property type="entry name" value="SGNH_hydro"/>
</dbReference>
<dbReference type="Proteomes" id="UP000633509">
    <property type="component" value="Unassembled WGS sequence"/>
</dbReference>
<protein>
    <submittedName>
        <fullName evidence="2">Lysophospholipase L1-like esterase</fullName>
    </submittedName>
</protein>
<keyword evidence="3" id="KW-1185">Reference proteome</keyword>
<comment type="caution">
    <text evidence="2">The sequence shown here is derived from an EMBL/GenBank/DDBJ whole genome shotgun (WGS) entry which is preliminary data.</text>
</comment>
<gene>
    <name evidence="2" type="ORF">H4W80_002198</name>
</gene>
<evidence type="ECO:0000259" key="1">
    <source>
        <dbReference type="Pfam" id="PF13472"/>
    </source>
</evidence>
<dbReference type="RefSeq" id="WP_192784958.1">
    <property type="nucleotide sequence ID" value="NZ_JADBEK010000001.1"/>
</dbReference>
<name>A0ABR9LTF1_9ACTN</name>
<evidence type="ECO:0000313" key="2">
    <source>
        <dbReference type="EMBL" id="MBE1583940.1"/>
    </source>
</evidence>
<organism evidence="2 3">
    <name type="scientific">Nonomuraea angiospora</name>
    <dbReference type="NCBI Taxonomy" id="46172"/>
    <lineage>
        <taxon>Bacteria</taxon>
        <taxon>Bacillati</taxon>
        <taxon>Actinomycetota</taxon>
        <taxon>Actinomycetes</taxon>
        <taxon>Streptosporangiales</taxon>
        <taxon>Streptosporangiaceae</taxon>
        <taxon>Nonomuraea</taxon>
    </lineage>
</organism>
<dbReference type="SUPFAM" id="SSF52266">
    <property type="entry name" value="SGNH hydrolase"/>
    <property type="match status" value="1"/>
</dbReference>
<proteinExistence type="predicted"/>
<dbReference type="PANTHER" id="PTHR30383">
    <property type="entry name" value="THIOESTERASE 1/PROTEASE 1/LYSOPHOSPHOLIPASE L1"/>
    <property type="match status" value="1"/>
</dbReference>
<dbReference type="CDD" id="cd00229">
    <property type="entry name" value="SGNH_hydrolase"/>
    <property type="match status" value="1"/>
</dbReference>
<dbReference type="InterPro" id="IPR051532">
    <property type="entry name" value="Ester_Hydrolysis_Enzymes"/>
</dbReference>
<accession>A0ABR9LTF1</accession>
<sequence>MRWEGGRRGRHGAGRHDTGMARRFRGVAVVALLAVAWSVALETVPVAKVTRDARAGDTAAVAAPTTGPAAVTSVVGLGDSVPAGAACDCDTFVSLIRKTLASRQGVGVAVDNLATGGLTSQGLLDQMDGGPVTDAIVKADLVIITIGANDFDSDSLEDDDCGPRAGLACYKDDLARLRANVDGILGKVRALQTRPRSRIVVTGYWNVFLDGDSARAKGTAYVSNSDALTRVVNRTLAGAAAARGARYVDVYGPFKGDGSRDDTPLLAADGDHPNAAGHRVIADSILAALAAG</sequence>
<feature type="domain" description="SGNH hydrolase-type esterase" evidence="1">
    <location>
        <begin position="77"/>
        <end position="280"/>
    </location>
</feature>
<dbReference type="Pfam" id="PF13472">
    <property type="entry name" value="Lipase_GDSL_2"/>
    <property type="match status" value="1"/>
</dbReference>
<reference evidence="2 3" key="1">
    <citation type="submission" date="2020-10" db="EMBL/GenBank/DDBJ databases">
        <title>Sequencing the genomes of 1000 actinobacteria strains.</title>
        <authorList>
            <person name="Klenk H.-P."/>
        </authorList>
    </citation>
    <scope>NUCLEOTIDE SEQUENCE [LARGE SCALE GENOMIC DNA]</scope>
    <source>
        <strain evidence="2 3">DSM 43173</strain>
    </source>
</reference>
<dbReference type="PANTHER" id="PTHR30383:SF5">
    <property type="entry name" value="SGNH HYDROLASE-TYPE ESTERASE DOMAIN-CONTAINING PROTEIN"/>
    <property type="match status" value="1"/>
</dbReference>
<dbReference type="EMBL" id="JADBEK010000001">
    <property type="protein sequence ID" value="MBE1583940.1"/>
    <property type="molecule type" value="Genomic_DNA"/>
</dbReference>
<evidence type="ECO:0000313" key="3">
    <source>
        <dbReference type="Proteomes" id="UP000633509"/>
    </source>
</evidence>
<dbReference type="InterPro" id="IPR036514">
    <property type="entry name" value="SGNH_hydro_sf"/>
</dbReference>